<organism evidence="1 2">
    <name type="scientific">Clostridium beijerinckii</name>
    <name type="common">Clostridium MP</name>
    <dbReference type="NCBI Taxonomy" id="1520"/>
    <lineage>
        <taxon>Bacteria</taxon>
        <taxon>Bacillati</taxon>
        <taxon>Bacillota</taxon>
        <taxon>Clostridia</taxon>
        <taxon>Eubacteriales</taxon>
        <taxon>Clostridiaceae</taxon>
        <taxon>Clostridium</taxon>
    </lineage>
</organism>
<dbReference type="KEGG" id="cbei:LF65_02200"/>
<dbReference type="Proteomes" id="UP000031866">
    <property type="component" value="Chromosome"/>
</dbReference>
<name>A0A0B5QPJ6_CLOBE</name>
<reference evidence="2" key="1">
    <citation type="submission" date="2014-12" db="EMBL/GenBank/DDBJ databases">
        <title>Genome sequence of Clostridium beijerinckii strain 59B.</title>
        <authorList>
            <person name="Little G.T."/>
            <person name="Minton N.P."/>
        </authorList>
    </citation>
    <scope>NUCLEOTIDE SEQUENCE [LARGE SCALE GENOMIC DNA]</scope>
    <source>
        <strain evidence="2">59B</strain>
    </source>
</reference>
<dbReference type="STRING" id="1520.LF65_02200"/>
<gene>
    <name evidence="1" type="ORF">LF65_02200</name>
</gene>
<evidence type="ECO:0000313" key="1">
    <source>
        <dbReference type="EMBL" id="AJG98788.1"/>
    </source>
</evidence>
<sequence length="114" mass="13122">MKKIVSIFLFFAIISIVMMGGSSNPYSGKYITSNNTILELNSTGKCKVINNFYKDVFYTYGQYTISDNKIEIIFDKDKRNYLNVESLKGKVKGSNIVFYDYIQEGKECVYSKIE</sequence>
<protein>
    <submittedName>
        <fullName evidence="1">Uncharacterized protein</fullName>
    </submittedName>
</protein>
<proteinExistence type="predicted"/>
<evidence type="ECO:0000313" key="2">
    <source>
        <dbReference type="Proteomes" id="UP000031866"/>
    </source>
</evidence>
<accession>A0A0B5QPJ6</accession>
<dbReference type="AlphaFoldDB" id="A0A0B5QPJ6"/>
<dbReference type="EMBL" id="CP010086">
    <property type="protein sequence ID" value="AJG98788.1"/>
    <property type="molecule type" value="Genomic_DNA"/>
</dbReference>
<dbReference type="RefSeq" id="WP_041896076.1">
    <property type="nucleotide sequence ID" value="NZ_CP010086.2"/>
</dbReference>
<dbReference type="OrthoDB" id="1934460at2"/>